<comment type="caution">
    <text evidence="6">The sequence shown here is derived from an EMBL/GenBank/DDBJ whole genome shotgun (WGS) entry which is preliminary data.</text>
</comment>
<feature type="domain" description="Carrier" evidence="5">
    <location>
        <begin position="985"/>
        <end position="1060"/>
    </location>
</feature>
<dbReference type="InterPro" id="IPR001242">
    <property type="entry name" value="Condensation_dom"/>
</dbReference>
<comment type="similarity">
    <text evidence="2">Belongs to the ATP-dependent AMP-binding enzyme family.</text>
</comment>
<reference evidence="6 7" key="1">
    <citation type="submission" date="2018-05" db="EMBL/GenBank/DDBJ databases">
        <title>Evolution of GPA BGCs.</title>
        <authorList>
            <person name="Waglechner N."/>
            <person name="Wright G.D."/>
        </authorList>
    </citation>
    <scope>NUCLEOTIDE SEQUENCE [LARGE SCALE GENOMIC DNA]</scope>
    <source>
        <strain evidence="6 7">A82846</strain>
    </source>
</reference>
<gene>
    <name evidence="6" type="ORF">DMH04_34225</name>
</gene>
<dbReference type="FunFam" id="1.10.1200.10:FF:000016">
    <property type="entry name" value="Non-ribosomal peptide synthase"/>
    <property type="match status" value="1"/>
</dbReference>
<dbReference type="OrthoDB" id="2378856at2"/>
<dbReference type="SUPFAM" id="SSF56801">
    <property type="entry name" value="Acetyl-CoA synthetase-like"/>
    <property type="match status" value="2"/>
</dbReference>
<dbReference type="InterPro" id="IPR020806">
    <property type="entry name" value="PKS_PP-bd"/>
</dbReference>
<dbReference type="PROSITE" id="PS00455">
    <property type="entry name" value="AMP_BINDING"/>
    <property type="match status" value="2"/>
</dbReference>
<dbReference type="InterPro" id="IPR006162">
    <property type="entry name" value="Ppantetheine_attach_site"/>
</dbReference>
<evidence type="ECO:0000313" key="7">
    <source>
        <dbReference type="Proteomes" id="UP000287547"/>
    </source>
</evidence>
<dbReference type="GO" id="GO:0008610">
    <property type="term" value="P:lipid biosynthetic process"/>
    <property type="evidence" value="ECO:0007669"/>
    <property type="project" value="UniProtKB-ARBA"/>
</dbReference>
<dbReference type="Pfam" id="PF13193">
    <property type="entry name" value="AMP-binding_C"/>
    <property type="match status" value="2"/>
</dbReference>
<dbReference type="GO" id="GO:0044550">
    <property type="term" value="P:secondary metabolite biosynthetic process"/>
    <property type="evidence" value="ECO:0007669"/>
    <property type="project" value="UniProtKB-ARBA"/>
</dbReference>
<dbReference type="FunFam" id="3.40.50.980:FF:000001">
    <property type="entry name" value="Non-ribosomal peptide synthetase"/>
    <property type="match status" value="2"/>
</dbReference>
<dbReference type="InterPro" id="IPR020845">
    <property type="entry name" value="AMP-binding_CS"/>
</dbReference>
<dbReference type="FunFam" id="3.30.300.30:FF:000010">
    <property type="entry name" value="Enterobactin synthetase component F"/>
    <property type="match status" value="2"/>
</dbReference>
<keyword evidence="4" id="KW-0597">Phosphoprotein</keyword>
<dbReference type="Gene3D" id="1.10.1200.10">
    <property type="entry name" value="ACP-like"/>
    <property type="match status" value="1"/>
</dbReference>
<feature type="domain" description="Carrier" evidence="5">
    <location>
        <begin position="2032"/>
        <end position="2107"/>
    </location>
</feature>
<dbReference type="PROSITE" id="PS50075">
    <property type="entry name" value="CARRIER"/>
    <property type="match status" value="2"/>
</dbReference>
<dbReference type="InterPro" id="IPR042099">
    <property type="entry name" value="ANL_N_sf"/>
</dbReference>
<dbReference type="EMBL" id="QHKI01000039">
    <property type="protein sequence ID" value="RSM77784.1"/>
    <property type="molecule type" value="Genomic_DNA"/>
</dbReference>
<dbReference type="InterPro" id="IPR029058">
    <property type="entry name" value="AB_hydrolase_fold"/>
</dbReference>
<dbReference type="GO" id="GO:0072330">
    <property type="term" value="P:monocarboxylic acid biosynthetic process"/>
    <property type="evidence" value="ECO:0007669"/>
    <property type="project" value="UniProtKB-ARBA"/>
</dbReference>
<evidence type="ECO:0000256" key="3">
    <source>
        <dbReference type="ARBA" id="ARBA00022450"/>
    </source>
</evidence>
<dbReference type="Gene3D" id="3.30.300.30">
    <property type="match status" value="2"/>
</dbReference>
<dbReference type="Gene3D" id="3.40.50.980">
    <property type="match status" value="2"/>
</dbReference>
<dbReference type="Gene3D" id="3.40.50.12780">
    <property type="entry name" value="N-terminal domain of ligase-like"/>
    <property type="match status" value="1"/>
</dbReference>
<dbReference type="SUPFAM" id="SSF52777">
    <property type="entry name" value="CoA-dependent acyltransferases"/>
    <property type="match status" value="4"/>
</dbReference>
<dbReference type="GO" id="GO:0043041">
    <property type="term" value="P:amino acid activation for nonribosomal peptide biosynthetic process"/>
    <property type="evidence" value="ECO:0007669"/>
    <property type="project" value="TreeGrafter"/>
</dbReference>
<accession>A0A428Z0M7</accession>
<dbReference type="Gene3D" id="3.30.559.10">
    <property type="entry name" value="Chloramphenicol acetyltransferase-like domain"/>
    <property type="match status" value="2"/>
</dbReference>
<evidence type="ECO:0000259" key="5">
    <source>
        <dbReference type="PROSITE" id="PS50075"/>
    </source>
</evidence>
<dbReference type="Proteomes" id="UP000287547">
    <property type="component" value="Unassembled WGS sequence"/>
</dbReference>
<dbReference type="FunFam" id="1.10.1200.10:FF:000005">
    <property type="entry name" value="Nonribosomal peptide synthetase 1"/>
    <property type="match status" value="1"/>
</dbReference>
<dbReference type="GO" id="GO:0031177">
    <property type="term" value="F:phosphopantetheine binding"/>
    <property type="evidence" value="ECO:0007669"/>
    <property type="project" value="InterPro"/>
</dbReference>
<dbReference type="InterPro" id="IPR009081">
    <property type="entry name" value="PP-bd_ACP"/>
</dbReference>
<dbReference type="Pfam" id="PF00501">
    <property type="entry name" value="AMP-binding"/>
    <property type="match status" value="2"/>
</dbReference>
<dbReference type="GO" id="GO:0005829">
    <property type="term" value="C:cytosol"/>
    <property type="evidence" value="ECO:0007669"/>
    <property type="project" value="TreeGrafter"/>
</dbReference>
<keyword evidence="3" id="KW-0596">Phosphopantetheine</keyword>
<protein>
    <submittedName>
        <fullName evidence="6">Non-ribosomal peptide synthetase</fullName>
    </submittedName>
</protein>
<sequence length="2122" mass="227106">MESHVLTSHGPSGVDAEWLNGGAVTDSSPLSAAQSRAWFLHHFDGPKPASNSVLAYRLSGEPDDGALRKAVADVAGRHKILRTFFHDSPDGPRQQVMPAGAASIFGTAQVAEADLARELSARSSHVFALGTEFPLRVTLLTLTKTEHVLLLVAHRIACDEWSLWTVMLEVAAAYRSHKRPGMAELAERPVQFPDYLRRETARLATPDGQAEYERQLDRWTRVLDGMPQGIDLPTDRPHPTVASYRGAGVPVTLDARQHATVLAFAAEYNVDVFAVMHATLVVLLTRLGAGHDIPIGTRTSGRTSGELERMVGPLAQTFVLRTDSSGDPSFADLLVQVDETAYEAFAHDAVPFERIVELAAPTRSLARHPLFQIALEVSSEGEPAIELHGLKVTALALNAGSTELDLAFRFVEQRSQGGCALGMQGTVEFSTDLFDQASVERLVQLFGRTLAAVCAAPDRRISELDLLDSAERHKVLAEWNATQAPFTPSTLPDLLAEQVRRTPDAPAVLCGDVELSYRELNSRANRLARLLIAGGAGPEDRVMLALPRTADVIVAMWAVLKSGACYVPVDLAYPAARIAAIAAGSRPCRVISLSTVTTLPDGVDVILMDSAETEAELSRLPDTDVADHERIVPLSPRNPAYVIYTSGSTGTPKGVAVTHANVGNLVGWAVAEFGAQRLSRVVAGTALTFDVSVFDTIVPLLAGGRIELVANALAFAGRSGTLACVVPSALSALIASGGPLDIGHFAIAGEALGGRLLADLRRIAPRAEASNIYGPTEATVYSTAWFADDVVTANVPIGGPVRNAQVFVLDGGLSPVPVGVVGELYVAGLGVARGYLGQAGLTAERFVANPFGGKGSRMYRTGDLVRWGPAGRLEFVGRADDQVKVRGFRIELGEIERVLAGIADVGQVAVVVREDTPGDRRLVAYVTGEGVNGDILGKAVAEALPEYMVPSAFVVLDALPLTVNGKLDRRALPPPEVPVSRPNTRPLSAREEIMCGLFAEVLGVPGVGVEDGFFELGGHSLLAMRLISRVRSVLGVELGIRDVFSAATVAELVAVVDAAAAARPPLVRRADPSGDVELSFAQRRLWFLYRLEGPSSTYNMPLVLRLSGVVDREALRLALGDVVGRHESLRTVFPEVNGEPVQRVLDRSGLRFDVESVPAESVDAAVAAAAAHCFDLMSEIPVRAWLFETGSDSSVLVLLLHHIAGDGWSMAPLGRDLGVAYSARAAGTSPAWDPLPVQYSDYSVWQRELLEGAGTGLAEYWSSALAGMPEQLDLPTDRVRPVVSSFRGASVGFVVSARTHARLVEVARERHATLFMVVQAGLAALLTRLGAGVDVPIGSPVAGRTDDALDDLVGSFVNTLVLRNDTSGNPSFVDLIDRVRATDLAAYEHQDLPFERLVEMLNPTRSLSHNPFLQVVLALQNYVDGGFTFGDCQADSALINPGAARCELWFGITERSGTDGSADGLTGELQYATDLYTPEGAAELVARLVRMLDAIAEDPTRRLSDVEILSPDERHQLLYAFNDTRVDGPHQTLPVLFEQQVVRTPDEVALIHEDTTLTYAQLNERANQLAHHFIAQGVGPEDIVALALPRSVWLTVAMLAAIKAGAAYLPLDLEYPADRLNFILGDARPCVLVVSGDGPSALRDVAVPRLNLAGTGTLEGLTRLPATDPTDADRTSPLRLDNPAYVIYTSGSTGRPKGVSVTHTGIQSVITTVARRLRIKHGSRVVQLASPSFDVAVWDTCTALFSGAALVIVPPMRSDFASWFLDLVDRFGVTHVTLPPSALDVLPEDDERLRDLTTAVVGENCSEHVFAKWSGRRQFNNGYGPTEVTICATLSEPIAGTGKPTIGGPLDDVQVFVLDGNLSPVPVGVVGELYVAGVGLARGYLRRPGLTAERFVANPFGGKGSRMYRTGDLVRWGPDGLMEFVGRVDDQVKVRGFRIELGEIESVLAAVPAVGQVVVIVREDTPGDKRIVAYLTGDGVDTAVARETAAQVLPEYMVPSAFVVLDALPLTVNGKLDRRALPAPGITLDQARPRSPREEIMCGLFAEVLGVPDVGVEDSFFDLGGHSLLATRLISRIRSVLGVEMSIQALFADPTPAGLESRLDSMRKARPGLRMRNSRKGM</sequence>
<evidence type="ECO:0000256" key="2">
    <source>
        <dbReference type="ARBA" id="ARBA00006432"/>
    </source>
</evidence>
<dbReference type="InterPro" id="IPR036736">
    <property type="entry name" value="ACP-like_sf"/>
</dbReference>
<dbReference type="CDD" id="cd05930">
    <property type="entry name" value="A_NRPS"/>
    <property type="match status" value="1"/>
</dbReference>
<dbReference type="GO" id="GO:0003824">
    <property type="term" value="F:catalytic activity"/>
    <property type="evidence" value="ECO:0007669"/>
    <property type="project" value="InterPro"/>
</dbReference>
<dbReference type="InterPro" id="IPR045851">
    <property type="entry name" value="AMP-bd_C_sf"/>
</dbReference>
<evidence type="ECO:0000256" key="4">
    <source>
        <dbReference type="ARBA" id="ARBA00022553"/>
    </source>
</evidence>
<dbReference type="FunFam" id="2.30.38.10:FF:000001">
    <property type="entry name" value="Non-ribosomal peptide synthetase PvdI"/>
    <property type="match status" value="2"/>
</dbReference>
<proteinExistence type="inferred from homology"/>
<dbReference type="NCBIfam" id="TIGR01733">
    <property type="entry name" value="AA-adenyl-dom"/>
    <property type="match status" value="2"/>
</dbReference>
<dbReference type="PANTHER" id="PTHR45527:SF1">
    <property type="entry name" value="FATTY ACID SYNTHASE"/>
    <property type="match status" value="1"/>
</dbReference>
<organism evidence="6 7">
    <name type="scientific">Kibdelosporangium aridum</name>
    <dbReference type="NCBI Taxonomy" id="2030"/>
    <lineage>
        <taxon>Bacteria</taxon>
        <taxon>Bacillati</taxon>
        <taxon>Actinomycetota</taxon>
        <taxon>Actinomycetes</taxon>
        <taxon>Pseudonocardiales</taxon>
        <taxon>Pseudonocardiaceae</taxon>
        <taxon>Kibdelosporangium</taxon>
    </lineage>
</organism>
<dbReference type="Gene3D" id="3.40.50.1820">
    <property type="entry name" value="alpha/beta hydrolase"/>
    <property type="match status" value="1"/>
</dbReference>
<dbReference type="InterPro" id="IPR025110">
    <property type="entry name" value="AMP-bd_C"/>
</dbReference>
<evidence type="ECO:0000313" key="6">
    <source>
        <dbReference type="EMBL" id="RSM77784.1"/>
    </source>
</evidence>
<name>A0A428Z0M7_KIBAR</name>
<dbReference type="FunFam" id="3.40.50.12780:FF:000012">
    <property type="entry name" value="Non-ribosomal peptide synthetase"/>
    <property type="match status" value="1"/>
</dbReference>
<dbReference type="SMART" id="SM00823">
    <property type="entry name" value="PKS_PP"/>
    <property type="match status" value="2"/>
</dbReference>
<evidence type="ECO:0000256" key="1">
    <source>
        <dbReference type="ARBA" id="ARBA00001957"/>
    </source>
</evidence>
<dbReference type="CDD" id="cd19540">
    <property type="entry name" value="LCL_NRPS-like"/>
    <property type="match status" value="1"/>
</dbReference>
<dbReference type="InterPro" id="IPR023213">
    <property type="entry name" value="CAT-like_dom_sf"/>
</dbReference>
<dbReference type="Gene3D" id="3.30.559.30">
    <property type="entry name" value="Nonribosomal peptide synthetase, condensation domain"/>
    <property type="match status" value="2"/>
</dbReference>
<dbReference type="PROSITE" id="PS00012">
    <property type="entry name" value="PHOSPHOPANTETHEINE"/>
    <property type="match status" value="2"/>
</dbReference>
<dbReference type="InterPro" id="IPR010071">
    <property type="entry name" value="AA_adenyl_dom"/>
</dbReference>
<dbReference type="PANTHER" id="PTHR45527">
    <property type="entry name" value="NONRIBOSOMAL PEPTIDE SYNTHETASE"/>
    <property type="match status" value="1"/>
</dbReference>
<dbReference type="Pfam" id="PF00668">
    <property type="entry name" value="Condensation"/>
    <property type="match status" value="2"/>
</dbReference>
<dbReference type="InterPro" id="IPR000873">
    <property type="entry name" value="AMP-dep_synth/lig_dom"/>
</dbReference>
<dbReference type="Gene3D" id="2.30.38.10">
    <property type="entry name" value="Luciferase, Domain 3"/>
    <property type="match status" value="1"/>
</dbReference>
<dbReference type="SUPFAM" id="SSF47336">
    <property type="entry name" value="ACP-like"/>
    <property type="match status" value="2"/>
</dbReference>
<comment type="cofactor">
    <cofactor evidence="1">
        <name>pantetheine 4'-phosphate</name>
        <dbReference type="ChEBI" id="CHEBI:47942"/>
    </cofactor>
</comment>
<dbReference type="Pfam" id="PF00550">
    <property type="entry name" value="PP-binding"/>
    <property type="match status" value="2"/>
</dbReference>